<feature type="domain" description="HTH araC/xylS-type" evidence="4">
    <location>
        <begin position="252"/>
        <end position="350"/>
    </location>
</feature>
<gene>
    <name evidence="5" type="primary">virS_2</name>
    <name evidence="5" type="ORF">GALL_281290</name>
</gene>
<proteinExistence type="predicted"/>
<dbReference type="GO" id="GO:0000976">
    <property type="term" value="F:transcription cis-regulatory region binding"/>
    <property type="evidence" value="ECO:0007669"/>
    <property type="project" value="TreeGrafter"/>
</dbReference>
<dbReference type="PANTHER" id="PTHR47894:SF4">
    <property type="entry name" value="HTH-TYPE TRANSCRIPTIONAL REGULATOR GADX"/>
    <property type="match status" value="1"/>
</dbReference>
<evidence type="ECO:0000256" key="2">
    <source>
        <dbReference type="ARBA" id="ARBA00023125"/>
    </source>
</evidence>
<comment type="caution">
    <text evidence="5">The sequence shown here is derived from an EMBL/GenBank/DDBJ whole genome shotgun (WGS) entry which is preliminary data.</text>
</comment>
<dbReference type="GO" id="GO:0003700">
    <property type="term" value="F:DNA-binding transcription factor activity"/>
    <property type="evidence" value="ECO:0007669"/>
    <property type="project" value="InterPro"/>
</dbReference>
<organism evidence="5">
    <name type="scientific">mine drainage metagenome</name>
    <dbReference type="NCBI Taxonomy" id="410659"/>
    <lineage>
        <taxon>unclassified sequences</taxon>
        <taxon>metagenomes</taxon>
        <taxon>ecological metagenomes</taxon>
    </lineage>
</organism>
<evidence type="ECO:0000313" key="5">
    <source>
        <dbReference type="EMBL" id="OIQ89991.1"/>
    </source>
</evidence>
<keyword evidence="1" id="KW-0805">Transcription regulation</keyword>
<dbReference type="SUPFAM" id="SSF46689">
    <property type="entry name" value="Homeodomain-like"/>
    <property type="match status" value="1"/>
</dbReference>
<name>A0A1J5RDA7_9ZZZZ</name>
<evidence type="ECO:0000256" key="1">
    <source>
        <dbReference type="ARBA" id="ARBA00023015"/>
    </source>
</evidence>
<evidence type="ECO:0000256" key="3">
    <source>
        <dbReference type="ARBA" id="ARBA00023163"/>
    </source>
</evidence>
<reference evidence="5" key="1">
    <citation type="submission" date="2016-10" db="EMBL/GenBank/DDBJ databases">
        <title>Sequence of Gallionella enrichment culture.</title>
        <authorList>
            <person name="Poehlein A."/>
            <person name="Muehling M."/>
            <person name="Daniel R."/>
        </authorList>
    </citation>
    <scope>NUCLEOTIDE SEQUENCE</scope>
</reference>
<dbReference type="InterPro" id="IPR018060">
    <property type="entry name" value="HTH_AraC"/>
</dbReference>
<dbReference type="InterPro" id="IPR009057">
    <property type="entry name" value="Homeodomain-like_sf"/>
</dbReference>
<dbReference type="Gene3D" id="1.10.10.60">
    <property type="entry name" value="Homeodomain-like"/>
    <property type="match status" value="1"/>
</dbReference>
<sequence length="351" mass="38252">MQPRRRNGQIRPPLSPGNRQRRILAAAASGVAEFITAQGGDAERIFTASGVEAACLADPLAPLALPAFVAMMEEGARQTGNDNFGLWYGQGFSPEMQGLMGRAVLAAPTVASALQTMAELFPHHQHGTLCRLLAEDGLLRLEYRIMDPSIVHRRQDAELTLGMVLNVCRRGLGQGWLPERVEFEHLRPEGWQAHERAFGAEACFGQRTNALVFRRPGLERAMPGADLPAFQAARAAMLALAGGDCGPPSLLEQVMSEVRATLHDGPPHIEAVAAALGQPRWTLQRRLGEAGCAFSELVEQVRRDLADLYLRQPHLPLSEIALALGYSELSAFSRAFTRWHGQPPARLRAGI</sequence>
<dbReference type="Pfam" id="PF12625">
    <property type="entry name" value="Arabinose_bd"/>
    <property type="match status" value="1"/>
</dbReference>
<dbReference type="InterPro" id="IPR032687">
    <property type="entry name" value="AraC-type_N"/>
</dbReference>
<accession>A0A1J5RDA7</accession>
<keyword evidence="3" id="KW-0804">Transcription</keyword>
<keyword evidence="2" id="KW-0238">DNA-binding</keyword>
<dbReference type="SMART" id="SM00342">
    <property type="entry name" value="HTH_ARAC"/>
    <property type="match status" value="1"/>
</dbReference>
<dbReference type="EMBL" id="MLJW01000309">
    <property type="protein sequence ID" value="OIQ89991.1"/>
    <property type="molecule type" value="Genomic_DNA"/>
</dbReference>
<dbReference type="PANTHER" id="PTHR47894">
    <property type="entry name" value="HTH-TYPE TRANSCRIPTIONAL REGULATOR GADX"/>
    <property type="match status" value="1"/>
</dbReference>
<protein>
    <submittedName>
        <fullName evidence="5">HTH-type transcriptional regulator VirS</fullName>
    </submittedName>
</protein>
<dbReference type="GO" id="GO:0005829">
    <property type="term" value="C:cytosol"/>
    <property type="evidence" value="ECO:0007669"/>
    <property type="project" value="TreeGrafter"/>
</dbReference>
<evidence type="ECO:0000259" key="4">
    <source>
        <dbReference type="PROSITE" id="PS01124"/>
    </source>
</evidence>
<dbReference type="PROSITE" id="PS01124">
    <property type="entry name" value="HTH_ARAC_FAMILY_2"/>
    <property type="match status" value="1"/>
</dbReference>
<dbReference type="Pfam" id="PF12833">
    <property type="entry name" value="HTH_18"/>
    <property type="match status" value="1"/>
</dbReference>
<dbReference type="AlphaFoldDB" id="A0A1J5RDA7"/>